<accession>A0AAV7IF17</accession>
<comment type="subcellular location">
    <subcellularLocation>
        <location evidence="1">Nucleus</location>
    </subcellularLocation>
</comment>
<dbReference type="AlphaFoldDB" id="A0AAV7IF17"/>
<evidence type="ECO:0000256" key="3">
    <source>
        <dbReference type="ARBA" id="ARBA00023242"/>
    </source>
</evidence>
<comment type="caution">
    <text evidence="5">The sequence shown here is derived from an EMBL/GenBank/DDBJ whole genome shotgun (WGS) entry which is preliminary data.</text>
</comment>
<dbReference type="PANTHER" id="PTHR12940">
    <property type="entry name" value="ES-2 PROTEIN - RELATED"/>
    <property type="match status" value="1"/>
</dbReference>
<comment type="similarity">
    <text evidence="2">Belongs to the ESS2 family.</text>
</comment>
<feature type="compositionally biased region" description="Basic and acidic residues" evidence="4">
    <location>
        <begin position="111"/>
        <end position="127"/>
    </location>
</feature>
<dbReference type="GO" id="GO:0071013">
    <property type="term" value="C:catalytic step 2 spliceosome"/>
    <property type="evidence" value="ECO:0007669"/>
    <property type="project" value="TreeGrafter"/>
</dbReference>
<evidence type="ECO:0000313" key="5">
    <source>
        <dbReference type="EMBL" id="KAH0549887.1"/>
    </source>
</evidence>
<reference evidence="5 6" key="1">
    <citation type="journal article" date="2021" name="J. Hered.">
        <title>A chromosome-level genome assembly of the parasitoid wasp, Cotesia glomerata (Hymenoptera: Braconidae).</title>
        <authorList>
            <person name="Pinto B.J."/>
            <person name="Weis J.J."/>
            <person name="Gamble T."/>
            <person name="Ode P.J."/>
            <person name="Paul R."/>
            <person name="Zaspel J.M."/>
        </authorList>
    </citation>
    <scope>NUCLEOTIDE SEQUENCE [LARGE SCALE GENOMIC DNA]</scope>
    <source>
        <strain evidence="5">CgM1</strain>
    </source>
</reference>
<proteinExistence type="inferred from homology"/>
<evidence type="ECO:0000256" key="2">
    <source>
        <dbReference type="ARBA" id="ARBA00009072"/>
    </source>
</evidence>
<keyword evidence="3" id="KW-0539">Nucleus</keyword>
<dbReference type="EMBL" id="JAHXZJ010001864">
    <property type="protein sequence ID" value="KAH0549887.1"/>
    <property type="molecule type" value="Genomic_DNA"/>
</dbReference>
<keyword evidence="6" id="KW-1185">Reference proteome</keyword>
<name>A0AAV7IF17_COTGL</name>
<feature type="region of interest" description="Disordered" evidence="4">
    <location>
        <begin position="107"/>
        <end position="138"/>
    </location>
</feature>
<dbReference type="Proteomes" id="UP000826195">
    <property type="component" value="Unassembled WGS sequence"/>
</dbReference>
<sequence length="483" mass="54800">MSSPIVTPGSQALEAIKNIKDLAVFKKPLGPARRSKKFRPKTLDEDTYIEKMGEIIQRDFFPHLEKLKAQNDYLDAIEQNDAKKMRDLYTKYSSGQPLTERITSPATFETPLREDTNNLTKNNKDSQHCSTTGENTTDNKTQVMGLDVYLSTHTSEDNASFEEMMEEADKRQRIKYAWLYKMEENSQALSLNANENTLAITDNKSSKPLMLDTWNYRNKNYIMYIPDGVELTPEEKIEMAKRKQEIVHSNTRLNTNPFNEKHNKETLNELAKSQLKVYDGKIGVDGKEVIRNLTPKVNGFSFVATPSPRPEDCESPLMTWGEIEGTPFRLDGGDTPLLRSNQGPSFRMAEPPKREKLALQLAEKAGERHRDRKSKALEAARKSFATPSPRCLSTIDRLSTMSPAARRLATQKLRIVGTPSPRRTLLRSPSIGVKTHSLSHRATPNQTSLKEVHLDSTSKSKDTILTDNLLNLPQRQRASDFFN</sequence>
<dbReference type="InterPro" id="IPR019148">
    <property type="entry name" value="Nuclear_protein_DGCR14_ESS-2"/>
</dbReference>
<feature type="compositionally biased region" description="Polar residues" evidence="4">
    <location>
        <begin position="128"/>
        <end position="138"/>
    </location>
</feature>
<evidence type="ECO:0000256" key="4">
    <source>
        <dbReference type="SAM" id="MobiDB-lite"/>
    </source>
</evidence>
<evidence type="ECO:0000313" key="6">
    <source>
        <dbReference type="Proteomes" id="UP000826195"/>
    </source>
</evidence>
<organism evidence="5 6">
    <name type="scientific">Cotesia glomerata</name>
    <name type="common">Lepidopteran parasitic wasp</name>
    <name type="synonym">Apanteles glomeratus</name>
    <dbReference type="NCBI Taxonomy" id="32391"/>
    <lineage>
        <taxon>Eukaryota</taxon>
        <taxon>Metazoa</taxon>
        <taxon>Ecdysozoa</taxon>
        <taxon>Arthropoda</taxon>
        <taxon>Hexapoda</taxon>
        <taxon>Insecta</taxon>
        <taxon>Pterygota</taxon>
        <taxon>Neoptera</taxon>
        <taxon>Endopterygota</taxon>
        <taxon>Hymenoptera</taxon>
        <taxon>Apocrita</taxon>
        <taxon>Ichneumonoidea</taxon>
        <taxon>Braconidae</taxon>
        <taxon>Microgastrinae</taxon>
        <taxon>Cotesia</taxon>
    </lineage>
</organism>
<gene>
    <name evidence="5" type="ORF">KQX54_015536</name>
</gene>
<evidence type="ECO:0000256" key="1">
    <source>
        <dbReference type="ARBA" id="ARBA00004123"/>
    </source>
</evidence>
<protein>
    <submittedName>
        <fullName evidence="5">Uncharacterized protein</fullName>
    </submittedName>
</protein>
<dbReference type="PANTHER" id="PTHR12940:SF0">
    <property type="entry name" value="SPLICING FACTOR ESS-2 HOMOLOG"/>
    <property type="match status" value="1"/>
</dbReference>
<dbReference type="Pfam" id="PF09751">
    <property type="entry name" value="Es2"/>
    <property type="match status" value="1"/>
</dbReference>